<accession>A0A6J7WBE1</accession>
<name>A0A6J7WBE1_9CAUD</name>
<evidence type="ECO:0000313" key="1">
    <source>
        <dbReference type="EMBL" id="CAB5194446.1"/>
    </source>
</evidence>
<sequence length="136" mass="14661">MTIRALPLTIRDITATERVLEALYAAAHRGLKGDSLALAAGLLPAEYRRLASADPLVELAVQKGRADSERQLSDVLHTAAFAGDTKVALEILKHKHDWVAKSHVQVDVAQQISITDALAQAQARVIEGEARIIHAS</sequence>
<proteinExistence type="predicted"/>
<gene>
    <name evidence="1" type="ORF">UFOVP171_1</name>
</gene>
<organism evidence="1">
    <name type="scientific">uncultured Caudovirales phage</name>
    <dbReference type="NCBI Taxonomy" id="2100421"/>
    <lineage>
        <taxon>Viruses</taxon>
        <taxon>Duplodnaviria</taxon>
        <taxon>Heunggongvirae</taxon>
        <taxon>Uroviricota</taxon>
        <taxon>Caudoviricetes</taxon>
        <taxon>Peduoviridae</taxon>
        <taxon>Maltschvirus</taxon>
        <taxon>Maltschvirus maltsch</taxon>
    </lineage>
</organism>
<protein>
    <submittedName>
        <fullName evidence="1">Uncharacterized protein</fullName>
    </submittedName>
</protein>
<dbReference type="EMBL" id="LR798214">
    <property type="protein sequence ID" value="CAB5194446.1"/>
    <property type="molecule type" value="Genomic_DNA"/>
</dbReference>
<reference evidence="1" key="1">
    <citation type="submission" date="2020-05" db="EMBL/GenBank/DDBJ databases">
        <authorList>
            <person name="Chiriac C."/>
            <person name="Salcher M."/>
            <person name="Ghai R."/>
            <person name="Kavagutti S V."/>
        </authorList>
    </citation>
    <scope>NUCLEOTIDE SEQUENCE</scope>
</reference>